<dbReference type="InterPro" id="IPR013958">
    <property type="entry name" value="DASH_Dad1"/>
</dbReference>
<dbReference type="GO" id="GO:0042729">
    <property type="term" value="C:DASH complex"/>
    <property type="evidence" value="ECO:0007669"/>
    <property type="project" value="InterPro"/>
</dbReference>
<evidence type="ECO:0000313" key="2">
    <source>
        <dbReference type="EMBL" id="KAG7192571.1"/>
    </source>
</evidence>
<accession>A0A9P7V7D2</accession>
<name>A0A9P7V7D2_9ASCO</name>
<dbReference type="RefSeq" id="XP_043048121.1">
    <property type="nucleotide sequence ID" value="XM_043192457.1"/>
</dbReference>
<sequence length="94" mass="10683">MSSTYFEQQRDLLFKQITKSLDESLYHLECVNRVLSACTVIGKGSLVPPGDLWRLFYDGLAQMEKRKQQAELKAAEDGIIGDNDENQVDDEELS</sequence>
<evidence type="ECO:0000313" key="3">
    <source>
        <dbReference type="Proteomes" id="UP000790833"/>
    </source>
</evidence>
<evidence type="ECO:0000256" key="1">
    <source>
        <dbReference type="SAM" id="MobiDB-lite"/>
    </source>
</evidence>
<feature type="compositionally biased region" description="Acidic residues" evidence="1">
    <location>
        <begin position="82"/>
        <end position="94"/>
    </location>
</feature>
<organism evidence="2 3">
    <name type="scientific">Scheffersomyces spartinae</name>
    <dbReference type="NCBI Taxonomy" id="45513"/>
    <lineage>
        <taxon>Eukaryota</taxon>
        <taxon>Fungi</taxon>
        <taxon>Dikarya</taxon>
        <taxon>Ascomycota</taxon>
        <taxon>Saccharomycotina</taxon>
        <taxon>Pichiomycetes</taxon>
        <taxon>Debaryomycetaceae</taxon>
        <taxon>Scheffersomyces</taxon>
    </lineage>
</organism>
<dbReference type="GeneID" id="66115045"/>
<dbReference type="Proteomes" id="UP000790833">
    <property type="component" value="Unassembled WGS sequence"/>
</dbReference>
<protein>
    <submittedName>
        <fullName evidence="2">Dolichyl-diphosphooligosaccharide-protein glycosyltransferase subunit dad1</fullName>
    </submittedName>
</protein>
<dbReference type="Pfam" id="PF08649">
    <property type="entry name" value="DASH_Dad1"/>
    <property type="match status" value="1"/>
</dbReference>
<dbReference type="AlphaFoldDB" id="A0A9P7V7D2"/>
<dbReference type="EMBL" id="JAHMUF010000017">
    <property type="protein sequence ID" value="KAG7192571.1"/>
    <property type="molecule type" value="Genomic_DNA"/>
</dbReference>
<reference evidence="2" key="1">
    <citation type="submission" date="2021-03" db="EMBL/GenBank/DDBJ databases">
        <authorList>
            <person name="Palmer J.M."/>
        </authorList>
    </citation>
    <scope>NUCLEOTIDE SEQUENCE</scope>
    <source>
        <strain evidence="2">ARV_011</strain>
    </source>
</reference>
<feature type="region of interest" description="Disordered" evidence="1">
    <location>
        <begin position="73"/>
        <end position="94"/>
    </location>
</feature>
<gene>
    <name evidence="2" type="primary">DAD1_1</name>
    <name evidence="2" type="ORF">KQ657_001671</name>
</gene>
<comment type="caution">
    <text evidence="2">The sequence shown here is derived from an EMBL/GenBank/DDBJ whole genome shotgun (WGS) entry which is preliminary data.</text>
</comment>
<dbReference type="GO" id="GO:0072686">
    <property type="term" value="C:mitotic spindle"/>
    <property type="evidence" value="ECO:0007669"/>
    <property type="project" value="InterPro"/>
</dbReference>
<proteinExistence type="predicted"/>
<keyword evidence="3" id="KW-1185">Reference proteome</keyword>